<keyword evidence="1" id="KW-0812">Transmembrane</keyword>
<evidence type="ECO:0000313" key="2">
    <source>
        <dbReference type="EMBL" id="KAF2690601.1"/>
    </source>
</evidence>
<dbReference type="EMBL" id="MU005570">
    <property type="protein sequence ID" value="KAF2690601.1"/>
    <property type="molecule type" value="Genomic_DNA"/>
</dbReference>
<keyword evidence="1" id="KW-0472">Membrane</keyword>
<dbReference type="AlphaFoldDB" id="A0A6G1JK52"/>
<keyword evidence="3" id="KW-1185">Reference proteome</keyword>
<feature type="transmembrane region" description="Helical" evidence="1">
    <location>
        <begin position="20"/>
        <end position="42"/>
    </location>
</feature>
<feature type="transmembrane region" description="Helical" evidence="1">
    <location>
        <begin position="209"/>
        <end position="230"/>
    </location>
</feature>
<dbReference type="Proteomes" id="UP000799291">
    <property type="component" value="Unassembled WGS sequence"/>
</dbReference>
<organism evidence="2 3">
    <name type="scientific">Lentithecium fluviatile CBS 122367</name>
    <dbReference type="NCBI Taxonomy" id="1168545"/>
    <lineage>
        <taxon>Eukaryota</taxon>
        <taxon>Fungi</taxon>
        <taxon>Dikarya</taxon>
        <taxon>Ascomycota</taxon>
        <taxon>Pezizomycotina</taxon>
        <taxon>Dothideomycetes</taxon>
        <taxon>Pleosporomycetidae</taxon>
        <taxon>Pleosporales</taxon>
        <taxon>Massarineae</taxon>
        <taxon>Lentitheciaceae</taxon>
        <taxon>Lentithecium</taxon>
    </lineage>
</organism>
<feature type="transmembrane region" description="Helical" evidence="1">
    <location>
        <begin position="84"/>
        <end position="104"/>
    </location>
</feature>
<evidence type="ECO:0000313" key="3">
    <source>
        <dbReference type="Proteomes" id="UP000799291"/>
    </source>
</evidence>
<accession>A0A6G1JK52</accession>
<evidence type="ECO:0000256" key="1">
    <source>
        <dbReference type="SAM" id="Phobius"/>
    </source>
</evidence>
<feature type="transmembrane region" description="Helical" evidence="1">
    <location>
        <begin position="124"/>
        <end position="143"/>
    </location>
</feature>
<gene>
    <name evidence="2" type="ORF">K458DRAFT_438480</name>
</gene>
<keyword evidence="1" id="KW-1133">Transmembrane helix</keyword>
<dbReference type="OrthoDB" id="5238025at2759"/>
<sequence>MVKPKPVFNQPVATDRRYCIARALYGVFLVLLVMLAAAMIGLKATTINFIEDNRNTGFVFDTGELETVIMAALPRQLYTAPAKLALVASVISVFLGVGQAAIVFMDWKEGKKTQAYTFRRNVMFLHFTNSIIILMALVSLYVTHKSSSHFSERYINNKAERPSSEDGMRYNRGTFDLETWSCELQDVDGARMVQEDYGKQCVVEMAGRAMMIPFLVVGCVLAGLSIWSMIGGARDADGERMKTELVEVEMGKMNAV</sequence>
<proteinExistence type="predicted"/>
<name>A0A6G1JK52_9PLEO</name>
<reference evidence="2" key="1">
    <citation type="journal article" date="2020" name="Stud. Mycol.">
        <title>101 Dothideomycetes genomes: a test case for predicting lifestyles and emergence of pathogens.</title>
        <authorList>
            <person name="Haridas S."/>
            <person name="Albert R."/>
            <person name="Binder M."/>
            <person name="Bloem J."/>
            <person name="Labutti K."/>
            <person name="Salamov A."/>
            <person name="Andreopoulos B."/>
            <person name="Baker S."/>
            <person name="Barry K."/>
            <person name="Bills G."/>
            <person name="Bluhm B."/>
            <person name="Cannon C."/>
            <person name="Castanera R."/>
            <person name="Culley D."/>
            <person name="Daum C."/>
            <person name="Ezra D."/>
            <person name="Gonzalez J."/>
            <person name="Henrissat B."/>
            <person name="Kuo A."/>
            <person name="Liang C."/>
            <person name="Lipzen A."/>
            <person name="Lutzoni F."/>
            <person name="Magnuson J."/>
            <person name="Mondo S."/>
            <person name="Nolan M."/>
            <person name="Ohm R."/>
            <person name="Pangilinan J."/>
            <person name="Park H.-J."/>
            <person name="Ramirez L."/>
            <person name="Alfaro M."/>
            <person name="Sun H."/>
            <person name="Tritt A."/>
            <person name="Yoshinaga Y."/>
            <person name="Zwiers L.-H."/>
            <person name="Turgeon B."/>
            <person name="Goodwin S."/>
            <person name="Spatafora J."/>
            <person name="Crous P."/>
            <person name="Grigoriev I."/>
        </authorList>
    </citation>
    <scope>NUCLEOTIDE SEQUENCE</scope>
    <source>
        <strain evidence="2">CBS 122367</strain>
    </source>
</reference>
<protein>
    <submittedName>
        <fullName evidence="2">Uncharacterized protein</fullName>
    </submittedName>
</protein>